<keyword evidence="8 9" id="KW-0472">Membrane</keyword>
<dbReference type="InterPro" id="IPR036640">
    <property type="entry name" value="ABC1_TM_sf"/>
</dbReference>
<comment type="subcellular location">
    <subcellularLocation>
        <location evidence="1">Cell membrane</location>
        <topology evidence="1">Multi-pass membrane protein</topology>
    </subcellularLocation>
</comment>
<evidence type="ECO:0000256" key="4">
    <source>
        <dbReference type="ARBA" id="ARBA00022692"/>
    </source>
</evidence>
<dbReference type="Gene3D" id="3.40.50.300">
    <property type="entry name" value="P-loop containing nucleotide triphosphate hydrolases"/>
    <property type="match status" value="1"/>
</dbReference>
<feature type="transmembrane region" description="Helical" evidence="9">
    <location>
        <begin position="149"/>
        <end position="166"/>
    </location>
</feature>
<evidence type="ECO:0000256" key="8">
    <source>
        <dbReference type="ARBA" id="ARBA00023136"/>
    </source>
</evidence>
<keyword evidence="2" id="KW-0813">Transport</keyword>
<dbReference type="FunFam" id="3.40.50.300:FF:000221">
    <property type="entry name" value="Multidrug ABC transporter ATP-binding protein"/>
    <property type="match status" value="1"/>
</dbReference>
<dbReference type="PANTHER" id="PTHR43394">
    <property type="entry name" value="ATP-DEPENDENT PERMEASE MDL1, MITOCHONDRIAL"/>
    <property type="match status" value="1"/>
</dbReference>
<dbReference type="AlphaFoldDB" id="A0A0G2AAT7"/>
<evidence type="ECO:0000256" key="5">
    <source>
        <dbReference type="ARBA" id="ARBA00022741"/>
    </source>
</evidence>
<protein>
    <submittedName>
        <fullName evidence="12">ABC transporter related-protein</fullName>
    </submittedName>
</protein>
<evidence type="ECO:0000259" key="10">
    <source>
        <dbReference type="PROSITE" id="PS50893"/>
    </source>
</evidence>
<feature type="transmembrane region" description="Helical" evidence="9">
    <location>
        <begin position="25"/>
        <end position="43"/>
    </location>
</feature>
<keyword evidence="7 9" id="KW-1133">Transmembrane helix</keyword>
<dbReference type="PROSITE" id="PS00211">
    <property type="entry name" value="ABC_TRANSPORTER_1"/>
    <property type="match status" value="1"/>
</dbReference>
<evidence type="ECO:0000256" key="2">
    <source>
        <dbReference type="ARBA" id="ARBA00022448"/>
    </source>
</evidence>
<evidence type="ECO:0000256" key="6">
    <source>
        <dbReference type="ARBA" id="ARBA00022840"/>
    </source>
</evidence>
<evidence type="ECO:0000259" key="11">
    <source>
        <dbReference type="PROSITE" id="PS50929"/>
    </source>
</evidence>
<reference evidence="12 13" key="1">
    <citation type="journal article" date="2015" name="Nature">
        <title>rRNA introns, odd ribosomes, and small enigmatic genomes across a large radiation of phyla.</title>
        <authorList>
            <person name="Brown C.T."/>
            <person name="Hug L.A."/>
            <person name="Thomas B.C."/>
            <person name="Sharon I."/>
            <person name="Castelle C.J."/>
            <person name="Singh A."/>
            <person name="Wilkins M.J."/>
            <person name="Williams K.H."/>
            <person name="Banfield J.F."/>
        </authorList>
    </citation>
    <scope>NUCLEOTIDE SEQUENCE [LARGE SCALE GENOMIC DNA]</scope>
</reference>
<organism evidence="12 13">
    <name type="scientific">Candidatus Uhrbacteria bacterium GW2011_GWD2_52_7</name>
    <dbReference type="NCBI Taxonomy" id="1618989"/>
    <lineage>
        <taxon>Bacteria</taxon>
        <taxon>Candidatus Uhriibacteriota</taxon>
    </lineage>
</organism>
<evidence type="ECO:0000313" key="12">
    <source>
        <dbReference type="EMBL" id="KKW29504.1"/>
    </source>
</evidence>
<keyword evidence="6" id="KW-0067">ATP-binding</keyword>
<dbReference type="Pfam" id="PF00005">
    <property type="entry name" value="ABC_tran"/>
    <property type="match status" value="1"/>
</dbReference>
<dbReference type="InterPro" id="IPR039421">
    <property type="entry name" value="Type_1_exporter"/>
</dbReference>
<dbReference type="PROSITE" id="PS50893">
    <property type="entry name" value="ABC_TRANSPORTER_2"/>
    <property type="match status" value="1"/>
</dbReference>
<dbReference type="InterPro" id="IPR027417">
    <property type="entry name" value="P-loop_NTPase"/>
</dbReference>
<name>A0A0G2AAT7_9BACT</name>
<dbReference type="PANTHER" id="PTHR43394:SF1">
    <property type="entry name" value="ATP-BINDING CASSETTE SUB-FAMILY B MEMBER 10, MITOCHONDRIAL"/>
    <property type="match status" value="1"/>
</dbReference>
<evidence type="ECO:0000256" key="1">
    <source>
        <dbReference type="ARBA" id="ARBA00004651"/>
    </source>
</evidence>
<dbReference type="GO" id="GO:0015421">
    <property type="term" value="F:ABC-type oligopeptide transporter activity"/>
    <property type="evidence" value="ECO:0007669"/>
    <property type="project" value="TreeGrafter"/>
</dbReference>
<dbReference type="SUPFAM" id="SSF52540">
    <property type="entry name" value="P-loop containing nucleoside triphosphate hydrolases"/>
    <property type="match status" value="1"/>
</dbReference>
<proteinExistence type="predicted"/>
<dbReference type="GO" id="GO:0005524">
    <property type="term" value="F:ATP binding"/>
    <property type="evidence" value="ECO:0007669"/>
    <property type="project" value="UniProtKB-KW"/>
</dbReference>
<dbReference type="SUPFAM" id="SSF90123">
    <property type="entry name" value="ABC transporter transmembrane region"/>
    <property type="match status" value="1"/>
</dbReference>
<keyword evidence="4 9" id="KW-0812">Transmembrane</keyword>
<comment type="caution">
    <text evidence="12">The sequence shown here is derived from an EMBL/GenBank/DDBJ whole genome shotgun (WGS) entry which is preliminary data.</text>
</comment>
<dbReference type="InterPro" id="IPR003593">
    <property type="entry name" value="AAA+_ATPase"/>
</dbReference>
<dbReference type="GO" id="GO:0005886">
    <property type="term" value="C:plasma membrane"/>
    <property type="evidence" value="ECO:0007669"/>
    <property type="project" value="UniProtKB-SubCell"/>
</dbReference>
<feature type="transmembrane region" description="Helical" evidence="9">
    <location>
        <begin position="263"/>
        <end position="281"/>
    </location>
</feature>
<dbReference type="Pfam" id="PF00664">
    <property type="entry name" value="ABC_membrane"/>
    <property type="match status" value="1"/>
</dbReference>
<keyword evidence="3" id="KW-1003">Cell membrane</keyword>
<feature type="transmembrane region" description="Helical" evidence="9">
    <location>
        <begin position="172"/>
        <end position="190"/>
    </location>
</feature>
<evidence type="ECO:0000313" key="13">
    <source>
        <dbReference type="Proteomes" id="UP000034846"/>
    </source>
</evidence>
<sequence>MAKEERLSWKNFRAMIGPSFRGTSFYYAAVLFFILMAALAQVAEPVITGRIIDALISNAGNGLFEAIVPLVGLWAAAYFASIVFSELGRWLSWKMGNRVGNRFLVEALDRILGWDPQRFSETSTGVIGKRLDAAWHAAHNLSSRIINEIVPILFTSTVVFITGLWLDWRMTLVSLVSVPLAITLTLFVYAKTDKRQSKHMEAWESLSKRILETINNIVPIKAFAQERVVSRQQAKAIDKVTDRQLELNVAWAWLDFGNGSVRILARLVLLFVGAYFITQGTLSVGTLITFIGMLSYLLAPFDYTLADVMRRISEIRTAFARLSGDWFKENQIVNSESPVRLGKVQGEIAFDGVSFRYPGKEIDTLHAITLRVPAGTSLALVGPSGSGKSTLVRFINRFLDPKSGTVTLDGHDVRSLYLADLREAVGVVQQDTVLFNDTILNNIRFAKPNATQQQVVAACKRAQADEFIRSLADGYKTMVGERGVRLSGGERQRIALARVFLASPPVLILDESTSALDSETEHKLQIALKEVMKERTTIIIAHRLSTVYMADQIAVLDRGKLIELGTHADLLETGGMYDRLWKLQSGGYLPE</sequence>
<feature type="domain" description="ABC transmembrane type-1" evidence="11">
    <location>
        <begin position="28"/>
        <end position="301"/>
    </location>
</feature>
<gene>
    <name evidence="12" type="ORF">UY72_C0042G0002</name>
</gene>
<dbReference type="Gene3D" id="1.20.1560.10">
    <property type="entry name" value="ABC transporter type 1, transmembrane domain"/>
    <property type="match status" value="1"/>
</dbReference>
<dbReference type="PROSITE" id="PS50929">
    <property type="entry name" value="ABC_TM1F"/>
    <property type="match status" value="1"/>
</dbReference>
<dbReference type="InterPro" id="IPR017871">
    <property type="entry name" value="ABC_transporter-like_CS"/>
</dbReference>
<dbReference type="SMART" id="SM00382">
    <property type="entry name" value="AAA"/>
    <property type="match status" value="1"/>
</dbReference>
<dbReference type="EMBL" id="LCRD01000042">
    <property type="protein sequence ID" value="KKW29504.1"/>
    <property type="molecule type" value="Genomic_DNA"/>
</dbReference>
<feature type="domain" description="ABC transporter" evidence="10">
    <location>
        <begin position="348"/>
        <end position="583"/>
    </location>
</feature>
<evidence type="ECO:0000256" key="7">
    <source>
        <dbReference type="ARBA" id="ARBA00022989"/>
    </source>
</evidence>
<feature type="transmembrane region" description="Helical" evidence="9">
    <location>
        <begin position="63"/>
        <end position="85"/>
    </location>
</feature>
<evidence type="ECO:0000256" key="9">
    <source>
        <dbReference type="SAM" id="Phobius"/>
    </source>
</evidence>
<dbReference type="InterPro" id="IPR011527">
    <property type="entry name" value="ABC1_TM_dom"/>
</dbReference>
<dbReference type="InterPro" id="IPR003439">
    <property type="entry name" value="ABC_transporter-like_ATP-bd"/>
</dbReference>
<evidence type="ECO:0000256" key="3">
    <source>
        <dbReference type="ARBA" id="ARBA00022475"/>
    </source>
</evidence>
<keyword evidence="5" id="KW-0547">Nucleotide-binding</keyword>
<accession>A0A0G2AAT7</accession>
<dbReference type="Proteomes" id="UP000034846">
    <property type="component" value="Unassembled WGS sequence"/>
</dbReference>
<dbReference type="CDD" id="cd07346">
    <property type="entry name" value="ABC_6TM_exporters"/>
    <property type="match status" value="1"/>
</dbReference>
<dbReference type="GO" id="GO:0016887">
    <property type="term" value="F:ATP hydrolysis activity"/>
    <property type="evidence" value="ECO:0007669"/>
    <property type="project" value="InterPro"/>
</dbReference>